<dbReference type="RefSeq" id="WP_111349620.1">
    <property type="nucleotide sequence ID" value="NZ_QLII01000001.1"/>
</dbReference>
<name>A0A327NTT8_9BACT</name>
<dbReference type="SUPFAM" id="SSF54427">
    <property type="entry name" value="NTF2-like"/>
    <property type="match status" value="1"/>
</dbReference>
<evidence type="ECO:0008006" key="4">
    <source>
        <dbReference type="Google" id="ProtNLM"/>
    </source>
</evidence>
<reference evidence="2 3" key="1">
    <citation type="submission" date="2018-06" db="EMBL/GenBank/DDBJ databases">
        <title>Spirosoma sp. HMF3257 Genome sequencing and assembly.</title>
        <authorList>
            <person name="Kang H."/>
            <person name="Cha I."/>
            <person name="Kim H."/>
            <person name="Kang J."/>
            <person name="Joh K."/>
        </authorList>
    </citation>
    <scope>NUCLEOTIDE SEQUENCE [LARGE SCALE GENOMIC DNA]</scope>
    <source>
        <strain evidence="2 3">HMF3257</strain>
    </source>
</reference>
<gene>
    <name evidence="2" type="ORF">HMF3257_35880</name>
</gene>
<organism evidence="2 3">
    <name type="scientific">Spirosoma telluris</name>
    <dbReference type="NCBI Taxonomy" id="2183553"/>
    <lineage>
        <taxon>Bacteria</taxon>
        <taxon>Pseudomonadati</taxon>
        <taxon>Bacteroidota</taxon>
        <taxon>Cytophagia</taxon>
        <taxon>Cytophagales</taxon>
        <taxon>Cytophagaceae</taxon>
        <taxon>Spirosoma</taxon>
    </lineage>
</organism>
<dbReference type="InterPro" id="IPR032710">
    <property type="entry name" value="NTF2-like_dom_sf"/>
</dbReference>
<dbReference type="Proteomes" id="UP000249016">
    <property type="component" value="Unassembled WGS sequence"/>
</dbReference>
<dbReference type="EMBL" id="QLII01000001">
    <property type="protein sequence ID" value="RAI78135.1"/>
    <property type="molecule type" value="Genomic_DNA"/>
</dbReference>
<proteinExistence type="predicted"/>
<feature type="region of interest" description="Disordered" evidence="1">
    <location>
        <begin position="135"/>
        <end position="155"/>
    </location>
</feature>
<sequence>MANPKQIIEVVYSVFADNNLSRILPLLDEEIVLYSSDYGPTGSEYHGRSGFLTLMSRLYTICENLSVQSLIYFTPDDDQHQDLIMTTGFFEGKLMVDNELAIMPFVHAWKVKAERVVELRAFYWDSAKLLNRIQQGNNGSNLPPNGQHSSSNGVQ</sequence>
<protein>
    <recommendedName>
        <fullName evidence="4">Nuclear transport factor 2 family protein</fullName>
    </recommendedName>
</protein>
<evidence type="ECO:0000313" key="2">
    <source>
        <dbReference type="EMBL" id="RAI78135.1"/>
    </source>
</evidence>
<evidence type="ECO:0000313" key="3">
    <source>
        <dbReference type="Proteomes" id="UP000249016"/>
    </source>
</evidence>
<accession>A0A327NTT8</accession>
<dbReference type="AlphaFoldDB" id="A0A327NTT8"/>
<comment type="caution">
    <text evidence="2">The sequence shown here is derived from an EMBL/GenBank/DDBJ whole genome shotgun (WGS) entry which is preliminary data.</text>
</comment>
<evidence type="ECO:0000256" key="1">
    <source>
        <dbReference type="SAM" id="MobiDB-lite"/>
    </source>
</evidence>
<dbReference type="OrthoDB" id="956787at2"/>
<dbReference type="Gene3D" id="3.10.450.50">
    <property type="match status" value="1"/>
</dbReference>
<keyword evidence="3" id="KW-1185">Reference proteome</keyword>